<comment type="caution">
    <text evidence="1">The sequence shown here is derived from an EMBL/GenBank/DDBJ whole genome shotgun (WGS) entry which is preliminary data.</text>
</comment>
<reference evidence="2" key="1">
    <citation type="submission" date="2016-07" db="EMBL/GenBank/DDBJ databases">
        <authorList>
            <person name="Florea S."/>
            <person name="Webb J.S."/>
            <person name="Jaromczyk J."/>
            <person name="Schardl C.L."/>
        </authorList>
    </citation>
    <scope>NUCLEOTIDE SEQUENCE [LARGE SCALE GENOMIC DNA]</scope>
    <source>
        <strain evidence="2">CY1</strain>
    </source>
</reference>
<dbReference type="Proteomes" id="UP000190626">
    <property type="component" value="Unassembled WGS sequence"/>
</dbReference>
<dbReference type="RefSeq" id="WP_079420347.1">
    <property type="nucleotide sequence ID" value="NZ_MBTG01000056.1"/>
</dbReference>
<gene>
    <name evidence="1" type="ORF">BC351_10700</name>
</gene>
<proteinExistence type="predicted"/>
<sequence length="97" mass="11746">MRNNELWSLLEKQLNFPEEDKKNPFYLIHLKINPSQDTDAFVLNPNSPSHLEWWYENEHEKWKIIEEHGFELLMILESENITLKDAADKLIEFYQSK</sequence>
<organism evidence="1 2">
    <name type="scientific">Paenibacillus ferrarius</name>
    <dbReference type="NCBI Taxonomy" id="1469647"/>
    <lineage>
        <taxon>Bacteria</taxon>
        <taxon>Bacillati</taxon>
        <taxon>Bacillota</taxon>
        <taxon>Bacilli</taxon>
        <taxon>Bacillales</taxon>
        <taxon>Paenibacillaceae</taxon>
        <taxon>Paenibacillus</taxon>
    </lineage>
</organism>
<dbReference type="AlphaFoldDB" id="A0A1V4H8V6"/>
<dbReference type="EMBL" id="MBTG01000056">
    <property type="protein sequence ID" value="OPH47650.1"/>
    <property type="molecule type" value="Genomic_DNA"/>
</dbReference>
<evidence type="ECO:0000313" key="2">
    <source>
        <dbReference type="Proteomes" id="UP000190626"/>
    </source>
</evidence>
<dbReference type="STRING" id="1469647.BC351_10700"/>
<evidence type="ECO:0000313" key="1">
    <source>
        <dbReference type="EMBL" id="OPH47650.1"/>
    </source>
</evidence>
<protein>
    <submittedName>
        <fullName evidence="1">Uncharacterized protein</fullName>
    </submittedName>
</protein>
<keyword evidence="2" id="KW-1185">Reference proteome</keyword>
<name>A0A1V4H8V6_9BACL</name>
<accession>A0A1V4H8V6</accession>